<evidence type="ECO:0000256" key="1">
    <source>
        <dbReference type="ARBA" id="ARBA00007905"/>
    </source>
</evidence>
<dbReference type="EMBL" id="BOQP01000008">
    <property type="protein sequence ID" value="GIM70672.1"/>
    <property type="molecule type" value="Genomic_DNA"/>
</dbReference>
<comment type="similarity">
    <text evidence="1">Belongs to the aldo/keto reductase family.</text>
</comment>
<dbReference type="RefSeq" id="WP_244875878.1">
    <property type="nucleotide sequence ID" value="NZ_BAAATW010000003.1"/>
</dbReference>
<dbReference type="PRINTS" id="PR00069">
    <property type="entry name" value="ALDKETRDTASE"/>
</dbReference>
<dbReference type="FunFam" id="3.20.20.100:FF:000002">
    <property type="entry name" value="2,5-diketo-D-gluconic acid reductase A"/>
    <property type="match status" value="1"/>
</dbReference>
<dbReference type="PANTHER" id="PTHR43827:SF3">
    <property type="entry name" value="NADP-DEPENDENT OXIDOREDUCTASE DOMAIN-CONTAINING PROTEIN"/>
    <property type="match status" value="1"/>
</dbReference>
<dbReference type="Gene3D" id="3.20.20.100">
    <property type="entry name" value="NADP-dependent oxidoreductase domain"/>
    <property type="match status" value="1"/>
</dbReference>
<reference evidence="8" key="1">
    <citation type="submission" date="2021-03" db="EMBL/GenBank/DDBJ databases">
        <title>Whole genome shotgun sequence of Actinoplanes consettensis NBRC 14913.</title>
        <authorList>
            <person name="Komaki H."/>
            <person name="Tamura T."/>
        </authorList>
    </citation>
    <scope>NUCLEOTIDE SEQUENCE</scope>
    <source>
        <strain evidence="8">NBRC 14913</strain>
    </source>
</reference>
<evidence type="ECO:0000256" key="5">
    <source>
        <dbReference type="PIRSR" id="PIRSR000097-2"/>
    </source>
</evidence>
<comment type="caution">
    <text evidence="8">The sequence shown here is derived from an EMBL/GenBank/DDBJ whole genome shotgun (WGS) entry which is preliminary data.</text>
</comment>
<evidence type="ECO:0000313" key="9">
    <source>
        <dbReference type="Proteomes" id="UP000680865"/>
    </source>
</evidence>
<name>A0A919SE18_9ACTN</name>
<evidence type="ECO:0000259" key="7">
    <source>
        <dbReference type="Pfam" id="PF00248"/>
    </source>
</evidence>
<feature type="active site" description="Proton donor" evidence="4">
    <location>
        <position position="49"/>
    </location>
</feature>
<dbReference type="Proteomes" id="UP000680865">
    <property type="component" value="Unassembled WGS sequence"/>
</dbReference>
<protein>
    <submittedName>
        <fullName evidence="8">Oxidoreductase</fullName>
    </submittedName>
</protein>
<organism evidence="8 9">
    <name type="scientific">Winogradskya consettensis</name>
    <dbReference type="NCBI Taxonomy" id="113560"/>
    <lineage>
        <taxon>Bacteria</taxon>
        <taxon>Bacillati</taxon>
        <taxon>Actinomycetota</taxon>
        <taxon>Actinomycetes</taxon>
        <taxon>Micromonosporales</taxon>
        <taxon>Micromonosporaceae</taxon>
        <taxon>Winogradskya</taxon>
    </lineage>
</organism>
<dbReference type="InterPro" id="IPR023210">
    <property type="entry name" value="NADP_OxRdtase_dom"/>
</dbReference>
<keyword evidence="3" id="KW-0560">Oxidoreductase</keyword>
<keyword evidence="9" id="KW-1185">Reference proteome</keyword>
<dbReference type="Pfam" id="PF00248">
    <property type="entry name" value="Aldo_ket_red"/>
    <property type="match status" value="1"/>
</dbReference>
<evidence type="ECO:0000313" key="8">
    <source>
        <dbReference type="EMBL" id="GIM70672.1"/>
    </source>
</evidence>
<evidence type="ECO:0000256" key="4">
    <source>
        <dbReference type="PIRSR" id="PIRSR000097-1"/>
    </source>
</evidence>
<dbReference type="PIRSF" id="PIRSF000097">
    <property type="entry name" value="AKR"/>
    <property type="match status" value="1"/>
</dbReference>
<dbReference type="CDD" id="cd19071">
    <property type="entry name" value="AKR_AKR1-5-like"/>
    <property type="match status" value="1"/>
</dbReference>
<proteinExistence type="inferred from homology"/>
<evidence type="ECO:0000256" key="2">
    <source>
        <dbReference type="ARBA" id="ARBA00022857"/>
    </source>
</evidence>
<feature type="binding site" evidence="5">
    <location>
        <position position="106"/>
    </location>
    <ligand>
        <name>substrate</name>
    </ligand>
</feature>
<dbReference type="InterPro" id="IPR018170">
    <property type="entry name" value="Aldo/ket_reductase_CS"/>
</dbReference>
<gene>
    <name evidence="8" type="ORF">Aco04nite_21510</name>
</gene>
<dbReference type="InterPro" id="IPR036812">
    <property type="entry name" value="NAD(P)_OxRdtase_dom_sf"/>
</dbReference>
<dbReference type="PANTHER" id="PTHR43827">
    <property type="entry name" value="2,5-DIKETO-D-GLUCONIC ACID REDUCTASE"/>
    <property type="match status" value="1"/>
</dbReference>
<feature type="site" description="Lowers pKa of active site Tyr" evidence="6">
    <location>
        <position position="74"/>
    </location>
</feature>
<feature type="domain" description="NADP-dependent oxidoreductase" evidence="7">
    <location>
        <begin position="16"/>
        <end position="258"/>
    </location>
</feature>
<accession>A0A919SE18</accession>
<dbReference type="PROSITE" id="PS00798">
    <property type="entry name" value="ALDOKETO_REDUCTASE_1"/>
    <property type="match status" value="1"/>
</dbReference>
<sequence length="272" mass="29826">METTLMGHGGLRIPRLGFGTYQIAPRDTEQLVGEALRAGYRHIDTARYYRNEAGVGAAVRACGLDRGDIWITSKLPIAGDDTDEVRSAIDATVDALGTHVDLYLIHWPMPRRGRYPRTWQALRAAQADGRLSGIGVSNFHRAQLDRILADGGPPPVVNQIEAHPHFANNDLRQYCAERGIAVAAWSPLAAGSVLRDPAIQSVAGELGRTPSQIILRWHLQRGDIVLPKASSPQRIAENAAVFDFSLDARQMARIDRLDRGEAGRTGPHPERL</sequence>
<dbReference type="AlphaFoldDB" id="A0A919SE18"/>
<dbReference type="InterPro" id="IPR020471">
    <property type="entry name" value="AKR"/>
</dbReference>
<dbReference type="SUPFAM" id="SSF51430">
    <property type="entry name" value="NAD(P)-linked oxidoreductase"/>
    <property type="match status" value="1"/>
</dbReference>
<dbReference type="GO" id="GO:0016616">
    <property type="term" value="F:oxidoreductase activity, acting on the CH-OH group of donors, NAD or NADP as acceptor"/>
    <property type="evidence" value="ECO:0007669"/>
    <property type="project" value="UniProtKB-ARBA"/>
</dbReference>
<evidence type="ECO:0000256" key="3">
    <source>
        <dbReference type="ARBA" id="ARBA00023002"/>
    </source>
</evidence>
<keyword evidence="2" id="KW-0521">NADP</keyword>
<evidence type="ECO:0000256" key="6">
    <source>
        <dbReference type="PIRSR" id="PIRSR000097-3"/>
    </source>
</evidence>